<evidence type="ECO:0000256" key="4">
    <source>
        <dbReference type="ARBA" id="ARBA00022622"/>
    </source>
</evidence>
<keyword evidence="7" id="KW-0472">Membrane</keyword>
<evidence type="ECO:0000256" key="5">
    <source>
        <dbReference type="ARBA" id="ARBA00022729"/>
    </source>
</evidence>
<dbReference type="AlphaFoldDB" id="A0A0D9WJR1"/>
<sequence length="505" mass="51170">MARKLLLVAAAAALCLALAVPAARGQPAAAAPAPKAAAGPPNVTAILEKGGSYTTFIRLMKSTQQDTQLNSQLNGTSTGFTLFAPTDSAFSNLKPGTLNSLSAQDQVSLVQAHIVPKYYSMDAFDTASNPVRTQASGADGPYTLNITATSTNQVNVSTGVVTTILGNTLRSDMPIAVYSVDKVLLPYALFGPKPPPSPPPAAGAAKKSPSKGDSSASAEAPAGAGDKPAGAAPAGARVAGWGLAALVAAACKTPSSPTPKTPSKATPAAPGPAAAAADGPAPTNVTAVLEKSGKYTTFLRLLHESRVDTQINSQLMDSYNGLTMFAPTDAAFAALKPGTLNSLSSQDQIQLMLYCVLPRFYSLAMLSTLSGPVNTQASGADGPYKYRIKPSNNNVNISTGVNWALLSTVVSKDFPLAVYSVDKVPLPTELFGPKPPTPAPAPAPAPSKSKSKKHKKGIAEPPVADDASADDTTTKKAAAAVGAGVSRWVAAVGVVAGAVLAGGVF</sequence>
<keyword evidence="4" id="KW-0449">Lipoprotein</keyword>
<dbReference type="SMART" id="SM00554">
    <property type="entry name" value="FAS1"/>
    <property type="match status" value="2"/>
</dbReference>
<keyword evidence="5 11" id="KW-0732">Signal</keyword>
<name>A0A0D9WJR1_9ORYZ</name>
<evidence type="ECO:0000256" key="11">
    <source>
        <dbReference type="SAM" id="SignalP"/>
    </source>
</evidence>
<feature type="chain" id="PRO_5002348771" description="FAS1 domain-containing protein" evidence="11">
    <location>
        <begin position="26"/>
        <end position="505"/>
    </location>
</feature>
<evidence type="ECO:0000256" key="6">
    <source>
        <dbReference type="ARBA" id="ARBA00022974"/>
    </source>
</evidence>
<keyword evidence="6" id="KW-0654">Proteoglycan</keyword>
<reference evidence="13" key="3">
    <citation type="submission" date="2015-04" db="UniProtKB">
        <authorList>
            <consortium name="EnsemblPlants"/>
        </authorList>
    </citation>
    <scope>IDENTIFICATION</scope>
</reference>
<evidence type="ECO:0000256" key="3">
    <source>
        <dbReference type="ARBA" id="ARBA00022475"/>
    </source>
</evidence>
<dbReference type="GO" id="GO:0098552">
    <property type="term" value="C:side of membrane"/>
    <property type="evidence" value="ECO:0007669"/>
    <property type="project" value="UniProtKB-KW"/>
</dbReference>
<dbReference type="EnsemblPlants" id="LPERR05G21450.1">
    <property type="protein sequence ID" value="LPERR05G21450.1"/>
    <property type="gene ID" value="LPERR05G21450"/>
</dbReference>
<evidence type="ECO:0000256" key="9">
    <source>
        <dbReference type="ARBA" id="ARBA00024686"/>
    </source>
</evidence>
<dbReference type="SUPFAM" id="SSF82153">
    <property type="entry name" value="FAS1 domain"/>
    <property type="match status" value="2"/>
</dbReference>
<protein>
    <recommendedName>
        <fullName evidence="12">FAS1 domain-containing protein</fullName>
    </recommendedName>
</protein>
<dbReference type="InterPro" id="IPR045003">
    <property type="entry name" value="FLA_A"/>
</dbReference>
<dbReference type="Gene3D" id="2.30.180.10">
    <property type="entry name" value="FAS1 domain"/>
    <property type="match status" value="2"/>
</dbReference>
<evidence type="ECO:0000256" key="2">
    <source>
        <dbReference type="ARBA" id="ARBA00007843"/>
    </source>
</evidence>
<evidence type="ECO:0000256" key="10">
    <source>
        <dbReference type="SAM" id="MobiDB-lite"/>
    </source>
</evidence>
<evidence type="ECO:0000256" key="8">
    <source>
        <dbReference type="ARBA" id="ARBA00023180"/>
    </source>
</evidence>
<keyword evidence="8" id="KW-0325">Glycoprotein</keyword>
<dbReference type="eggNOG" id="ENOG502RYSW">
    <property type="taxonomic scope" value="Eukaryota"/>
</dbReference>
<dbReference type="PANTHER" id="PTHR32077:SF33">
    <property type="entry name" value="OS05G0563550 PROTEIN"/>
    <property type="match status" value="1"/>
</dbReference>
<comment type="function">
    <text evidence="9">May be a cell surface adhesion protein.</text>
</comment>
<evidence type="ECO:0000256" key="1">
    <source>
        <dbReference type="ARBA" id="ARBA00004609"/>
    </source>
</evidence>
<accession>A0A0D9WJR1</accession>
<comment type="subcellular location">
    <subcellularLocation>
        <location evidence="1">Cell membrane</location>
        <topology evidence="1">Lipid-anchor</topology>
        <topology evidence="1">GPI-anchor</topology>
    </subcellularLocation>
</comment>
<feature type="compositionally biased region" description="Low complexity" evidence="10">
    <location>
        <begin position="202"/>
        <end position="232"/>
    </location>
</feature>
<dbReference type="Gramene" id="LPERR05G21450.1">
    <property type="protein sequence ID" value="LPERR05G21450.1"/>
    <property type="gene ID" value="LPERR05G21450"/>
</dbReference>
<dbReference type="Pfam" id="PF02469">
    <property type="entry name" value="Fasciclin"/>
    <property type="match status" value="2"/>
</dbReference>
<evidence type="ECO:0000313" key="14">
    <source>
        <dbReference type="Proteomes" id="UP000032180"/>
    </source>
</evidence>
<dbReference type="PANTHER" id="PTHR32077">
    <property type="entry name" value="FASCICLIN-LIKE ARABINOGALACTAN PROTEIN"/>
    <property type="match status" value="1"/>
</dbReference>
<dbReference type="HOGENOM" id="CLU_540112_0_0_1"/>
<feature type="region of interest" description="Disordered" evidence="10">
    <location>
        <begin position="195"/>
        <end position="232"/>
    </location>
</feature>
<feature type="signal peptide" evidence="11">
    <location>
        <begin position="1"/>
        <end position="25"/>
    </location>
</feature>
<reference evidence="14" key="2">
    <citation type="submission" date="2013-12" db="EMBL/GenBank/DDBJ databases">
        <authorList>
            <person name="Yu Y."/>
            <person name="Lee S."/>
            <person name="de Baynast K."/>
            <person name="Wissotski M."/>
            <person name="Liu L."/>
            <person name="Talag J."/>
            <person name="Goicoechea J."/>
            <person name="Angelova A."/>
            <person name="Jetty R."/>
            <person name="Kudrna D."/>
            <person name="Golser W."/>
            <person name="Rivera L."/>
            <person name="Zhang J."/>
            <person name="Wing R."/>
        </authorList>
    </citation>
    <scope>NUCLEOTIDE SEQUENCE</scope>
</reference>
<comment type="similarity">
    <text evidence="2">Belongs to the fasciclin-like AGP family.</text>
</comment>
<dbReference type="FunFam" id="2.30.180.10:FF:000006">
    <property type="entry name" value="Fasciclin-like arabinogalactan protein 11"/>
    <property type="match status" value="2"/>
</dbReference>
<dbReference type="GO" id="GO:0005886">
    <property type="term" value="C:plasma membrane"/>
    <property type="evidence" value="ECO:0007669"/>
    <property type="project" value="UniProtKB-SubCell"/>
</dbReference>
<keyword evidence="14" id="KW-1185">Reference proteome</keyword>
<organism evidence="13 14">
    <name type="scientific">Leersia perrieri</name>
    <dbReference type="NCBI Taxonomy" id="77586"/>
    <lineage>
        <taxon>Eukaryota</taxon>
        <taxon>Viridiplantae</taxon>
        <taxon>Streptophyta</taxon>
        <taxon>Embryophyta</taxon>
        <taxon>Tracheophyta</taxon>
        <taxon>Spermatophyta</taxon>
        <taxon>Magnoliopsida</taxon>
        <taxon>Liliopsida</taxon>
        <taxon>Poales</taxon>
        <taxon>Poaceae</taxon>
        <taxon>BOP clade</taxon>
        <taxon>Oryzoideae</taxon>
        <taxon>Oryzeae</taxon>
        <taxon>Oryzinae</taxon>
        <taxon>Leersia</taxon>
    </lineage>
</organism>
<dbReference type="PROSITE" id="PS50213">
    <property type="entry name" value="FAS1"/>
    <property type="match status" value="2"/>
</dbReference>
<reference evidence="13 14" key="1">
    <citation type="submission" date="2012-08" db="EMBL/GenBank/DDBJ databases">
        <title>Oryza genome evolution.</title>
        <authorList>
            <person name="Wing R.A."/>
        </authorList>
    </citation>
    <scope>NUCLEOTIDE SEQUENCE</scope>
</reference>
<dbReference type="Proteomes" id="UP000032180">
    <property type="component" value="Chromosome 5"/>
</dbReference>
<feature type="compositionally biased region" description="Low complexity" evidence="10">
    <location>
        <begin position="261"/>
        <end position="280"/>
    </location>
</feature>
<feature type="region of interest" description="Disordered" evidence="10">
    <location>
        <begin position="252"/>
        <end position="280"/>
    </location>
</feature>
<proteinExistence type="inferred from homology"/>
<dbReference type="STRING" id="77586.A0A0D9WJR1"/>
<evidence type="ECO:0000256" key="7">
    <source>
        <dbReference type="ARBA" id="ARBA00023136"/>
    </source>
</evidence>
<evidence type="ECO:0000313" key="13">
    <source>
        <dbReference type="EnsemblPlants" id="LPERR05G21450.1"/>
    </source>
</evidence>
<feature type="domain" description="FAS1" evidence="12">
    <location>
        <begin position="40"/>
        <end position="184"/>
    </location>
</feature>
<feature type="compositionally biased region" description="Pro residues" evidence="10">
    <location>
        <begin position="433"/>
        <end position="445"/>
    </location>
</feature>
<dbReference type="GO" id="GO:0009834">
    <property type="term" value="P:plant-type secondary cell wall biogenesis"/>
    <property type="evidence" value="ECO:0007669"/>
    <property type="project" value="UniProtKB-ARBA"/>
</dbReference>
<keyword evidence="3" id="KW-1003">Cell membrane</keyword>
<feature type="region of interest" description="Disordered" evidence="10">
    <location>
        <begin position="430"/>
        <end position="475"/>
    </location>
</feature>
<dbReference type="InterPro" id="IPR036378">
    <property type="entry name" value="FAS1_dom_sf"/>
</dbReference>
<evidence type="ECO:0000259" key="12">
    <source>
        <dbReference type="PROSITE" id="PS50213"/>
    </source>
</evidence>
<dbReference type="InterPro" id="IPR000782">
    <property type="entry name" value="FAS1_domain"/>
</dbReference>
<feature type="domain" description="FAS1" evidence="12">
    <location>
        <begin position="282"/>
        <end position="425"/>
    </location>
</feature>
<keyword evidence="4" id="KW-0336">GPI-anchor</keyword>